<feature type="compositionally biased region" description="Polar residues" evidence="1">
    <location>
        <begin position="276"/>
        <end position="285"/>
    </location>
</feature>
<keyword evidence="4" id="KW-1185">Reference proteome</keyword>
<feature type="compositionally biased region" description="Polar residues" evidence="1">
    <location>
        <begin position="322"/>
        <end position="352"/>
    </location>
</feature>
<feature type="compositionally biased region" description="Basic and acidic residues" evidence="1">
    <location>
        <begin position="162"/>
        <end position="171"/>
    </location>
</feature>
<reference evidence="3 4" key="1">
    <citation type="submission" date="2015-07" db="EMBL/GenBank/DDBJ databases">
        <title>Comparative genomics of the Sigatoka disease complex on banana suggests a link between parallel evolutionary changes in Pseudocercospora fijiensis and Pseudocercospora eumusae and increased virulence on the banana host.</title>
        <authorList>
            <person name="Chang T.-C."/>
            <person name="Salvucci A."/>
            <person name="Crous P.W."/>
            <person name="Stergiopoulos I."/>
        </authorList>
    </citation>
    <scope>NUCLEOTIDE SEQUENCE [LARGE SCALE GENOMIC DNA]</scope>
    <source>
        <strain evidence="3 4">CBS 116634</strain>
    </source>
</reference>
<comment type="caution">
    <text evidence="3">The sequence shown here is derived from an EMBL/GenBank/DDBJ whole genome shotgun (WGS) entry which is preliminary data.</text>
</comment>
<feature type="compositionally biased region" description="Basic residues" evidence="1">
    <location>
        <begin position="142"/>
        <end position="151"/>
    </location>
</feature>
<protein>
    <submittedName>
        <fullName evidence="3">Uncharacterized protein</fullName>
    </submittedName>
</protein>
<evidence type="ECO:0000313" key="4">
    <source>
        <dbReference type="Proteomes" id="UP000073492"/>
    </source>
</evidence>
<dbReference type="AlphaFoldDB" id="A0A139I817"/>
<sequence length="452" mass="48955">MENGQTSHGSGDRRRTVSGPLPPLNVEAEEDDMKKSPDNMKFAWSSPSAPSSPAEVPASPGKQSGHRRTLSGNLLAKFNFLKGVVEDARPPSRDKESQNAQSSKSPKSSRSGKSVDDDDAPGSPVSPEKGSSSAMASALKASKTRKRKGSLRKTALLGTRKLVTETRERRNSVMPRSPSNKQVSTPVQPEEAPSTISTDPEVSGLGLPAALRREPEVGNGVRHKFSYENVTAASSSDSGWGESAAAITARLALLTDHRVQPKQSTTLSSPLDLKSPVSNSSYASTTDDDEVLTFDHPANSFASSQSLKMPLCSGATGYFPSDETSMSEPSISRRVSSKNRSSPLSQVATTHSPYAAEPEPHDYTETEYWGWVILFVTWLTFTVGMGSCLEMWSWAWDVGETPYAPPELEDDETLPIVGYYPALMVLTGVVAWVWITVAWVGMKYFRHAKIEV</sequence>
<feature type="region of interest" description="Disordered" evidence="1">
    <location>
        <begin position="1"/>
        <end position="71"/>
    </location>
</feature>
<proteinExistence type="predicted"/>
<feature type="transmembrane region" description="Helical" evidence="2">
    <location>
        <begin position="416"/>
        <end position="440"/>
    </location>
</feature>
<feature type="transmembrane region" description="Helical" evidence="2">
    <location>
        <begin position="368"/>
        <end position="396"/>
    </location>
</feature>
<keyword evidence="2" id="KW-0812">Transmembrane</keyword>
<dbReference type="EMBL" id="LFZO01000234">
    <property type="protein sequence ID" value="KXT10887.1"/>
    <property type="molecule type" value="Genomic_DNA"/>
</dbReference>
<dbReference type="Proteomes" id="UP000073492">
    <property type="component" value="Unassembled WGS sequence"/>
</dbReference>
<accession>A0A139I817</accession>
<dbReference type="PANTHER" id="PTHR39400:SF1">
    <property type="entry name" value="PIG-P DOMAIN-CONTAINING PROTEIN"/>
    <property type="match status" value="1"/>
</dbReference>
<evidence type="ECO:0000256" key="1">
    <source>
        <dbReference type="SAM" id="MobiDB-lite"/>
    </source>
</evidence>
<feature type="region of interest" description="Disordered" evidence="1">
    <location>
        <begin position="260"/>
        <end position="285"/>
    </location>
</feature>
<feature type="compositionally biased region" description="Basic and acidic residues" evidence="1">
    <location>
        <begin position="85"/>
        <end position="97"/>
    </location>
</feature>
<keyword evidence="2" id="KW-1133">Transmembrane helix</keyword>
<feature type="compositionally biased region" description="Polar residues" evidence="1">
    <location>
        <begin position="177"/>
        <end position="187"/>
    </location>
</feature>
<dbReference type="STRING" id="113226.A0A139I817"/>
<organism evidence="3 4">
    <name type="scientific">Pseudocercospora musae</name>
    <dbReference type="NCBI Taxonomy" id="113226"/>
    <lineage>
        <taxon>Eukaryota</taxon>
        <taxon>Fungi</taxon>
        <taxon>Dikarya</taxon>
        <taxon>Ascomycota</taxon>
        <taxon>Pezizomycotina</taxon>
        <taxon>Dothideomycetes</taxon>
        <taxon>Dothideomycetidae</taxon>
        <taxon>Mycosphaerellales</taxon>
        <taxon>Mycosphaerellaceae</taxon>
        <taxon>Pseudocercospora</taxon>
    </lineage>
</organism>
<name>A0A139I817_9PEZI</name>
<feature type="region of interest" description="Disordered" evidence="1">
    <location>
        <begin position="85"/>
        <end position="204"/>
    </location>
</feature>
<dbReference type="InterPro" id="IPR029164">
    <property type="entry name" value="PIG-Y"/>
</dbReference>
<dbReference type="Pfam" id="PF15159">
    <property type="entry name" value="PIG-Y"/>
    <property type="match status" value="1"/>
</dbReference>
<evidence type="ECO:0000256" key="2">
    <source>
        <dbReference type="SAM" id="Phobius"/>
    </source>
</evidence>
<gene>
    <name evidence="3" type="ORF">AC579_9869</name>
</gene>
<feature type="compositionally biased region" description="Low complexity" evidence="1">
    <location>
        <begin position="102"/>
        <end position="112"/>
    </location>
</feature>
<keyword evidence="2" id="KW-0472">Membrane</keyword>
<dbReference type="OrthoDB" id="2157498at2759"/>
<dbReference type="PANTHER" id="PTHR39400">
    <property type="entry name" value="YALI0E29227P"/>
    <property type="match status" value="1"/>
</dbReference>
<feature type="compositionally biased region" description="Low complexity" evidence="1">
    <location>
        <begin position="129"/>
        <end position="141"/>
    </location>
</feature>
<feature type="compositionally biased region" description="Low complexity" evidence="1">
    <location>
        <begin position="43"/>
        <end position="60"/>
    </location>
</feature>
<feature type="region of interest" description="Disordered" evidence="1">
    <location>
        <begin position="319"/>
        <end position="357"/>
    </location>
</feature>
<evidence type="ECO:0000313" key="3">
    <source>
        <dbReference type="EMBL" id="KXT10887.1"/>
    </source>
</evidence>